<feature type="chain" id="PRO_5003122855" evidence="1">
    <location>
        <begin position="26"/>
        <end position="118"/>
    </location>
</feature>
<sequence length="118" mass="13209">MAKVSFFCFVFVLLVVASSLSGTDAAHGCVEHTLTCLKGGDRRCDDYCRKCHYDSGKCQKCNHGIKVKSGKGSHSCLLEEWLLEELVLWNVLYSFLRCKALELYGMDDLAEDSTAYLL</sequence>
<accession>D8SMM5</accession>
<dbReference type="AlphaFoldDB" id="D8SMM5"/>
<reference evidence="2 3" key="1">
    <citation type="journal article" date="2011" name="Science">
        <title>The Selaginella genome identifies genetic changes associated with the evolution of vascular plants.</title>
        <authorList>
            <person name="Banks J.A."/>
            <person name="Nishiyama T."/>
            <person name="Hasebe M."/>
            <person name="Bowman J.L."/>
            <person name="Gribskov M."/>
            <person name="dePamphilis C."/>
            <person name="Albert V.A."/>
            <person name="Aono N."/>
            <person name="Aoyama T."/>
            <person name="Ambrose B.A."/>
            <person name="Ashton N.W."/>
            <person name="Axtell M.J."/>
            <person name="Barker E."/>
            <person name="Barker M.S."/>
            <person name="Bennetzen J.L."/>
            <person name="Bonawitz N.D."/>
            <person name="Chapple C."/>
            <person name="Cheng C."/>
            <person name="Correa L.G."/>
            <person name="Dacre M."/>
            <person name="DeBarry J."/>
            <person name="Dreyer I."/>
            <person name="Elias M."/>
            <person name="Engstrom E.M."/>
            <person name="Estelle M."/>
            <person name="Feng L."/>
            <person name="Finet C."/>
            <person name="Floyd S.K."/>
            <person name="Frommer W.B."/>
            <person name="Fujita T."/>
            <person name="Gramzow L."/>
            <person name="Gutensohn M."/>
            <person name="Harholt J."/>
            <person name="Hattori M."/>
            <person name="Heyl A."/>
            <person name="Hirai T."/>
            <person name="Hiwatashi Y."/>
            <person name="Ishikawa M."/>
            <person name="Iwata M."/>
            <person name="Karol K.G."/>
            <person name="Koehler B."/>
            <person name="Kolukisaoglu U."/>
            <person name="Kubo M."/>
            <person name="Kurata T."/>
            <person name="Lalonde S."/>
            <person name="Li K."/>
            <person name="Li Y."/>
            <person name="Litt A."/>
            <person name="Lyons E."/>
            <person name="Manning G."/>
            <person name="Maruyama T."/>
            <person name="Michael T.P."/>
            <person name="Mikami K."/>
            <person name="Miyazaki S."/>
            <person name="Morinaga S."/>
            <person name="Murata T."/>
            <person name="Mueller-Roeber B."/>
            <person name="Nelson D.R."/>
            <person name="Obara M."/>
            <person name="Oguri Y."/>
            <person name="Olmstead R.G."/>
            <person name="Onodera N."/>
            <person name="Petersen B.L."/>
            <person name="Pils B."/>
            <person name="Prigge M."/>
            <person name="Rensing S.A."/>
            <person name="Riano-Pachon D.M."/>
            <person name="Roberts A.W."/>
            <person name="Sato Y."/>
            <person name="Scheller H.V."/>
            <person name="Schulz B."/>
            <person name="Schulz C."/>
            <person name="Shakirov E.V."/>
            <person name="Shibagaki N."/>
            <person name="Shinohara N."/>
            <person name="Shippen D.E."/>
            <person name="Soerensen I."/>
            <person name="Sotooka R."/>
            <person name="Sugimoto N."/>
            <person name="Sugita M."/>
            <person name="Sumikawa N."/>
            <person name="Tanurdzic M."/>
            <person name="Theissen G."/>
            <person name="Ulvskov P."/>
            <person name="Wakazuki S."/>
            <person name="Weng J.K."/>
            <person name="Willats W.W."/>
            <person name="Wipf D."/>
            <person name="Wolf P.G."/>
            <person name="Yang L."/>
            <person name="Zimmer A.D."/>
            <person name="Zhu Q."/>
            <person name="Mitros T."/>
            <person name="Hellsten U."/>
            <person name="Loque D."/>
            <person name="Otillar R."/>
            <person name="Salamov A."/>
            <person name="Schmutz J."/>
            <person name="Shapiro H."/>
            <person name="Lindquist E."/>
            <person name="Lucas S."/>
            <person name="Rokhsar D."/>
            <person name="Grigoriev I.V."/>
        </authorList>
    </citation>
    <scope>NUCLEOTIDE SEQUENCE [LARGE SCALE GENOMIC DNA]</scope>
</reference>
<evidence type="ECO:0000313" key="2">
    <source>
        <dbReference type="EMBL" id="EFJ14211.1"/>
    </source>
</evidence>
<dbReference type="InParanoid" id="D8SMM5"/>
<dbReference type="EMBL" id="GL377628">
    <property type="protein sequence ID" value="EFJ14211.1"/>
    <property type="molecule type" value="Genomic_DNA"/>
</dbReference>
<dbReference type="Proteomes" id="UP000001514">
    <property type="component" value="Unassembled WGS sequence"/>
</dbReference>
<dbReference type="KEGG" id="smo:SELMODRAFT_423711"/>
<evidence type="ECO:0000313" key="3">
    <source>
        <dbReference type="Proteomes" id="UP000001514"/>
    </source>
</evidence>
<name>D8SMM5_SELML</name>
<proteinExistence type="predicted"/>
<keyword evidence="3" id="KW-1185">Reference proteome</keyword>
<dbReference type="Gramene" id="EFJ14211">
    <property type="protein sequence ID" value="EFJ14211"/>
    <property type="gene ID" value="SELMODRAFT_423711"/>
</dbReference>
<protein>
    <submittedName>
        <fullName evidence="2">Uncharacterized protein</fullName>
    </submittedName>
</protein>
<dbReference type="HOGENOM" id="CLU_2175415_0_0_1"/>
<gene>
    <name evidence="2" type="ORF">SELMODRAFT_423711</name>
</gene>
<organism evidence="3">
    <name type="scientific">Selaginella moellendorffii</name>
    <name type="common">Spikemoss</name>
    <dbReference type="NCBI Taxonomy" id="88036"/>
    <lineage>
        <taxon>Eukaryota</taxon>
        <taxon>Viridiplantae</taxon>
        <taxon>Streptophyta</taxon>
        <taxon>Embryophyta</taxon>
        <taxon>Tracheophyta</taxon>
        <taxon>Lycopodiopsida</taxon>
        <taxon>Selaginellales</taxon>
        <taxon>Selaginellaceae</taxon>
        <taxon>Selaginella</taxon>
    </lineage>
</organism>
<keyword evidence="1" id="KW-0732">Signal</keyword>
<feature type="signal peptide" evidence="1">
    <location>
        <begin position="1"/>
        <end position="25"/>
    </location>
</feature>
<evidence type="ECO:0000256" key="1">
    <source>
        <dbReference type="SAM" id="SignalP"/>
    </source>
</evidence>